<feature type="repeat" description="Solcar" evidence="10">
    <location>
        <begin position="13"/>
        <end position="86"/>
    </location>
</feature>
<keyword evidence="9 10" id="KW-0472">Membrane</keyword>
<evidence type="ECO:0000256" key="9">
    <source>
        <dbReference type="ARBA" id="ARBA00023136"/>
    </source>
</evidence>
<evidence type="ECO:0000256" key="6">
    <source>
        <dbReference type="ARBA" id="ARBA00022792"/>
    </source>
</evidence>
<evidence type="ECO:0000256" key="10">
    <source>
        <dbReference type="PROSITE-ProRule" id="PRU00282"/>
    </source>
</evidence>
<feature type="transmembrane region" description="Helical" evidence="12">
    <location>
        <begin position="15"/>
        <end position="36"/>
    </location>
</feature>
<keyword evidence="4 10" id="KW-0812">Transmembrane</keyword>
<feature type="transmembrane region" description="Helical" evidence="12">
    <location>
        <begin position="57"/>
        <end position="78"/>
    </location>
</feature>
<feature type="repeat" description="Solcar" evidence="10">
    <location>
        <begin position="177"/>
        <end position="265"/>
    </location>
</feature>
<keyword evidence="7 12" id="KW-1133">Transmembrane helix</keyword>
<dbReference type="InterPro" id="IPR023395">
    <property type="entry name" value="MCP_dom_sf"/>
</dbReference>
<feature type="repeat" description="Solcar" evidence="10">
    <location>
        <begin position="95"/>
        <end position="168"/>
    </location>
</feature>
<reference evidence="14" key="1">
    <citation type="submission" date="2025-08" db="UniProtKB">
        <authorList>
            <consortium name="RefSeq"/>
        </authorList>
    </citation>
    <scope>IDENTIFICATION</scope>
    <source>
        <tissue evidence="14">Whole body</tissue>
    </source>
</reference>
<evidence type="ECO:0000256" key="1">
    <source>
        <dbReference type="ARBA" id="ARBA00004448"/>
    </source>
</evidence>
<gene>
    <name evidence="14" type="primary">LOC108624450</name>
</gene>
<evidence type="ECO:0000256" key="12">
    <source>
        <dbReference type="SAM" id="Phobius"/>
    </source>
</evidence>
<evidence type="ECO:0000256" key="3">
    <source>
        <dbReference type="ARBA" id="ARBA00022448"/>
    </source>
</evidence>
<dbReference type="RefSeq" id="XP_017879302.1">
    <property type="nucleotide sequence ID" value="XM_018023813.2"/>
</dbReference>
<dbReference type="SUPFAM" id="SSF103506">
    <property type="entry name" value="Mitochondrial carrier"/>
    <property type="match status" value="1"/>
</dbReference>
<dbReference type="PROSITE" id="PS50920">
    <property type="entry name" value="SOLCAR"/>
    <property type="match status" value="3"/>
</dbReference>
<dbReference type="InterPro" id="IPR018108">
    <property type="entry name" value="MCP_transmembrane"/>
</dbReference>
<keyword evidence="13" id="KW-1185">Reference proteome</keyword>
<protein>
    <submittedName>
        <fullName evidence="14">S-adenosylmethionine mitochondrial carrier protein-like</fullName>
    </submittedName>
</protein>
<proteinExistence type="inferred from homology"/>
<comment type="similarity">
    <text evidence="2 11">Belongs to the mitochondrial carrier (TC 2.A.29) family.</text>
</comment>
<evidence type="ECO:0000256" key="5">
    <source>
        <dbReference type="ARBA" id="ARBA00022737"/>
    </source>
</evidence>
<evidence type="ECO:0000313" key="13">
    <source>
        <dbReference type="Proteomes" id="UP000694925"/>
    </source>
</evidence>
<keyword evidence="5" id="KW-0677">Repeat</keyword>
<dbReference type="FunFam" id="1.50.40.10:FF:000018">
    <property type="entry name" value="S-adenosylmethionine mitochondrial carrier protein-like"/>
    <property type="match status" value="1"/>
</dbReference>
<evidence type="ECO:0000256" key="2">
    <source>
        <dbReference type="ARBA" id="ARBA00006375"/>
    </source>
</evidence>
<organism evidence="13 14">
    <name type="scientific">Ceratina calcarata</name>
    <dbReference type="NCBI Taxonomy" id="156304"/>
    <lineage>
        <taxon>Eukaryota</taxon>
        <taxon>Metazoa</taxon>
        <taxon>Ecdysozoa</taxon>
        <taxon>Arthropoda</taxon>
        <taxon>Hexapoda</taxon>
        <taxon>Insecta</taxon>
        <taxon>Pterygota</taxon>
        <taxon>Neoptera</taxon>
        <taxon>Endopterygota</taxon>
        <taxon>Hymenoptera</taxon>
        <taxon>Apocrita</taxon>
        <taxon>Aculeata</taxon>
        <taxon>Apoidea</taxon>
        <taxon>Anthophila</taxon>
        <taxon>Apidae</taxon>
        <taxon>Ceratina</taxon>
        <taxon>Zadontomerus</taxon>
    </lineage>
</organism>
<evidence type="ECO:0000313" key="14">
    <source>
        <dbReference type="RefSeq" id="XP_017879302.1"/>
    </source>
</evidence>
<dbReference type="Proteomes" id="UP000694925">
    <property type="component" value="Unplaced"/>
</dbReference>
<dbReference type="Gene3D" id="1.50.40.10">
    <property type="entry name" value="Mitochondrial carrier domain"/>
    <property type="match status" value="2"/>
</dbReference>
<evidence type="ECO:0000256" key="8">
    <source>
        <dbReference type="ARBA" id="ARBA00023128"/>
    </source>
</evidence>
<evidence type="ECO:0000256" key="7">
    <source>
        <dbReference type="ARBA" id="ARBA00022989"/>
    </source>
</evidence>
<dbReference type="Pfam" id="PF00153">
    <property type="entry name" value="Mito_carr"/>
    <property type="match status" value="3"/>
</dbReference>
<sequence>MTASEKSSKDTNFGFVPLLIAGGVAGTSVDIILYPLDTLKTRLQSKQGFLKSGGFSNFYKGITPVIIGSAPSASLFFVTYEGIKNIMEYRVSEKYHSFIHMGSASVAEMVACLIRVPVEVVKQRKQALTFDKKDVSLRRLYRGYLSTVLRDMPFSLIQFPVWERLKRVWGSHTEREILPVESAVCGAIAGGISAAMTTPLDVVKTRIMLSHRNESVSKMKILYVLKDVYKEKGLSGLFAGVSPRVIWITLGGFIFFGTYEKAKHLITKYCLSVPIVMKPDTKYQ</sequence>
<dbReference type="AlphaFoldDB" id="A0AAJ7N5Y6"/>
<keyword evidence="8" id="KW-0496">Mitochondrion</keyword>
<name>A0AAJ7N5Y6_9HYME</name>
<keyword evidence="3 11" id="KW-0813">Transport</keyword>
<dbReference type="GeneID" id="108624450"/>
<accession>A0AAJ7N5Y6</accession>
<dbReference type="GO" id="GO:0005743">
    <property type="term" value="C:mitochondrial inner membrane"/>
    <property type="evidence" value="ECO:0007669"/>
    <property type="project" value="UniProtKB-SubCell"/>
</dbReference>
<dbReference type="PANTHER" id="PTHR45667">
    <property type="entry name" value="S-ADENOSYLMETHIONINE MITOCHONDRIAL CARRIER PROTEIN"/>
    <property type="match status" value="1"/>
</dbReference>
<comment type="subcellular location">
    <subcellularLocation>
        <location evidence="1">Mitochondrion inner membrane</location>
        <topology evidence="1">Multi-pass membrane protein</topology>
    </subcellularLocation>
</comment>
<keyword evidence="6" id="KW-0999">Mitochondrion inner membrane</keyword>
<evidence type="ECO:0000256" key="11">
    <source>
        <dbReference type="RuleBase" id="RU000488"/>
    </source>
</evidence>
<dbReference type="KEGG" id="ccal:108624450"/>
<evidence type="ECO:0000256" key="4">
    <source>
        <dbReference type="ARBA" id="ARBA00022692"/>
    </source>
</evidence>